<dbReference type="InterPro" id="IPR050109">
    <property type="entry name" value="HTH-type_TetR-like_transc_reg"/>
</dbReference>
<evidence type="ECO:0000256" key="2">
    <source>
        <dbReference type="PROSITE-ProRule" id="PRU00335"/>
    </source>
</evidence>
<evidence type="ECO:0000313" key="4">
    <source>
        <dbReference type="EMBL" id="MFC7150564.1"/>
    </source>
</evidence>
<dbReference type="Pfam" id="PF22604">
    <property type="entry name" value="TetR_HI_0893_C"/>
    <property type="match status" value="1"/>
</dbReference>
<dbReference type="SUPFAM" id="SSF48498">
    <property type="entry name" value="Tetracyclin repressor-like, C-terminal domain"/>
    <property type="match status" value="1"/>
</dbReference>
<dbReference type="PRINTS" id="PR00455">
    <property type="entry name" value="HTHTETR"/>
</dbReference>
<dbReference type="PANTHER" id="PTHR30055:SF207">
    <property type="entry name" value="HTH-TYPE TRANSCRIPTIONAL REPRESSOR FATR"/>
    <property type="match status" value="1"/>
</dbReference>
<evidence type="ECO:0000313" key="5">
    <source>
        <dbReference type="Proteomes" id="UP001596378"/>
    </source>
</evidence>
<dbReference type="InterPro" id="IPR036271">
    <property type="entry name" value="Tet_transcr_reg_TetR-rel_C_sf"/>
</dbReference>
<dbReference type="InterPro" id="IPR001647">
    <property type="entry name" value="HTH_TetR"/>
</dbReference>
<comment type="caution">
    <text evidence="4">The sequence shown here is derived from an EMBL/GenBank/DDBJ whole genome shotgun (WGS) entry which is preliminary data.</text>
</comment>
<dbReference type="SUPFAM" id="SSF46689">
    <property type="entry name" value="Homeodomain-like"/>
    <property type="match status" value="1"/>
</dbReference>
<feature type="domain" description="HTH tetR-type" evidence="3">
    <location>
        <begin position="6"/>
        <end position="66"/>
    </location>
</feature>
<proteinExistence type="predicted"/>
<sequence>MRKKDDNKIDALYEATIALVNEIGIAATTVAKIAKKANVSAATLYIYFENKEDMLSKSYVRSKLELSEFLFSDVDSAAPIRERFDYLLRRFVAFIQQHKEQFLFMEQISNSPLLEKWCLEEAQALNEPLSELFGEGQRQGLFKDADYHLLVLYSVVPVVQWVKEHLKLQPSIDERMLDKVIRMSWEAVRA</sequence>
<reference evidence="5" key="1">
    <citation type="journal article" date="2019" name="Int. J. Syst. Evol. Microbiol.">
        <title>The Global Catalogue of Microorganisms (GCM) 10K type strain sequencing project: providing services to taxonomists for standard genome sequencing and annotation.</title>
        <authorList>
            <consortium name="The Broad Institute Genomics Platform"/>
            <consortium name="The Broad Institute Genome Sequencing Center for Infectious Disease"/>
            <person name="Wu L."/>
            <person name="Ma J."/>
        </authorList>
    </citation>
    <scope>NUCLEOTIDE SEQUENCE [LARGE SCALE GENOMIC DNA]</scope>
    <source>
        <strain evidence="5">KCTC 12907</strain>
    </source>
</reference>
<dbReference type="RefSeq" id="WP_378052954.1">
    <property type="nucleotide sequence ID" value="NZ_JBHMDN010000069.1"/>
</dbReference>
<feature type="DNA-binding region" description="H-T-H motif" evidence="2">
    <location>
        <begin position="29"/>
        <end position="48"/>
    </location>
</feature>
<organism evidence="4 5">
    <name type="scientific">Cohnella cellulosilytica</name>
    <dbReference type="NCBI Taxonomy" id="986710"/>
    <lineage>
        <taxon>Bacteria</taxon>
        <taxon>Bacillati</taxon>
        <taxon>Bacillota</taxon>
        <taxon>Bacilli</taxon>
        <taxon>Bacillales</taxon>
        <taxon>Paenibacillaceae</taxon>
        <taxon>Cohnella</taxon>
    </lineage>
</organism>
<dbReference type="Gene3D" id="1.10.357.10">
    <property type="entry name" value="Tetracycline Repressor, domain 2"/>
    <property type="match status" value="1"/>
</dbReference>
<evidence type="ECO:0000256" key="1">
    <source>
        <dbReference type="ARBA" id="ARBA00023125"/>
    </source>
</evidence>
<evidence type="ECO:0000259" key="3">
    <source>
        <dbReference type="PROSITE" id="PS50977"/>
    </source>
</evidence>
<dbReference type="PANTHER" id="PTHR30055">
    <property type="entry name" value="HTH-TYPE TRANSCRIPTIONAL REGULATOR RUTR"/>
    <property type="match status" value="1"/>
</dbReference>
<dbReference type="Proteomes" id="UP001596378">
    <property type="component" value="Unassembled WGS sequence"/>
</dbReference>
<protein>
    <submittedName>
        <fullName evidence="4">TetR/AcrR family transcriptional regulator</fullName>
    </submittedName>
</protein>
<keyword evidence="5" id="KW-1185">Reference proteome</keyword>
<dbReference type="InterPro" id="IPR023772">
    <property type="entry name" value="DNA-bd_HTH_TetR-type_CS"/>
</dbReference>
<keyword evidence="1 2" id="KW-0238">DNA-binding</keyword>
<dbReference type="InterPro" id="IPR054422">
    <property type="entry name" value="TetR-like_HI_0893_C"/>
</dbReference>
<dbReference type="PROSITE" id="PS50977">
    <property type="entry name" value="HTH_TETR_2"/>
    <property type="match status" value="1"/>
</dbReference>
<gene>
    <name evidence="4" type="ORF">ACFQMJ_18690</name>
</gene>
<dbReference type="InterPro" id="IPR009057">
    <property type="entry name" value="Homeodomain-like_sf"/>
</dbReference>
<name>A0ABW2FEL1_9BACL</name>
<dbReference type="PROSITE" id="PS01081">
    <property type="entry name" value="HTH_TETR_1"/>
    <property type="match status" value="1"/>
</dbReference>
<accession>A0ABW2FEL1</accession>
<dbReference type="Pfam" id="PF00440">
    <property type="entry name" value="TetR_N"/>
    <property type="match status" value="1"/>
</dbReference>
<dbReference type="EMBL" id="JBHTAI010000011">
    <property type="protein sequence ID" value="MFC7150564.1"/>
    <property type="molecule type" value="Genomic_DNA"/>
</dbReference>